<dbReference type="Pfam" id="PF14559">
    <property type="entry name" value="TPR_19"/>
    <property type="match status" value="1"/>
</dbReference>
<reference evidence="3 4" key="1">
    <citation type="submission" date="2017-05" db="EMBL/GenBank/DDBJ databases">
        <authorList>
            <person name="Song R."/>
            <person name="Chenine A.L."/>
            <person name="Ruprecht R.M."/>
        </authorList>
    </citation>
    <scope>NUCLEOTIDE SEQUENCE [LARGE SCALE GENOMIC DNA]</scope>
    <source>
        <strain evidence="3 4">CECT 8489</strain>
    </source>
</reference>
<dbReference type="PANTHER" id="PTHR44858:SF1">
    <property type="entry name" value="UDP-N-ACETYLGLUCOSAMINE--PEPTIDE N-ACETYLGLUCOSAMINYLTRANSFERASE SPINDLY-RELATED"/>
    <property type="match status" value="1"/>
</dbReference>
<keyword evidence="1" id="KW-0677">Repeat</keyword>
<dbReference type="SMART" id="SM00028">
    <property type="entry name" value="TPR"/>
    <property type="match status" value="3"/>
</dbReference>
<dbReference type="InterPro" id="IPR019734">
    <property type="entry name" value="TPR_rpt"/>
</dbReference>
<dbReference type="AlphaFoldDB" id="A0A238J550"/>
<evidence type="ECO:0000256" key="2">
    <source>
        <dbReference type="ARBA" id="ARBA00022803"/>
    </source>
</evidence>
<dbReference type="EMBL" id="FXXQ01000042">
    <property type="protein sequence ID" value="SMX25879.1"/>
    <property type="molecule type" value="Genomic_DNA"/>
</dbReference>
<dbReference type="InterPro" id="IPR011990">
    <property type="entry name" value="TPR-like_helical_dom_sf"/>
</dbReference>
<organism evidence="3 4">
    <name type="scientific">Boseongicola aestuarii</name>
    <dbReference type="NCBI Taxonomy" id="1470561"/>
    <lineage>
        <taxon>Bacteria</taxon>
        <taxon>Pseudomonadati</taxon>
        <taxon>Pseudomonadota</taxon>
        <taxon>Alphaproteobacteria</taxon>
        <taxon>Rhodobacterales</taxon>
        <taxon>Paracoccaceae</taxon>
        <taxon>Boseongicola</taxon>
    </lineage>
</organism>
<dbReference type="PANTHER" id="PTHR44858">
    <property type="entry name" value="TETRATRICOPEPTIDE REPEAT PROTEIN 6"/>
    <property type="match status" value="1"/>
</dbReference>
<dbReference type="Proteomes" id="UP000201838">
    <property type="component" value="Unassembled WGS sequence"/>
</dbReference>
<keyword evidence="4" id="KW-1185">Reference proteome</keyword>
<evidence type="ECO:0000313" key="3">
    <source>
        <dbReference type="EMBL" id="SMX25879.1"/>
    </source>
</evidence>
<accession>A0A238J550</accession>
<sequence>MSAGQVAHELGVQYIVEGSVRRAGNRIRVTVQLVDAEVGNQLWAERYDRELKDIFEVQDEITSVIVNRLVGEISRQHYRRSLVKSSDTVNAYDHVLRALDYIWKFDPDGNRKAITEAERALELDPSAARAHAVISWAYLHYYNNGFTDDLTATSRKCADAAQASVAADEREPWAHTVMGWTHQWIDRSTDRALAELDQAVSLNPASVYFRSLRAFSYTYAGRSEAALLELEAAMNLNPHFPLSYHIFCGRALFNLERYAEAVPHLERVRAAQPNHPNALALAAACYAANGQLEEAYATSSEVKKANAKFTIGFARTVLPYEEDEERDRFLSMLEIAGLAP</sequence>
<name>A0A238J550_9RHOB</name>
<keyword evidence="2" id="KW-0802">TPR repeat</keyword>
<dbReference type="SUPFAM" id="SSF48452">
    <property type="entry name" value="TPR-like"/>
    <property type="match status" value="1"/>
</dbReference>
<dbReference type="InterPro" id="IPR050498">
    <property type="entry name" value="Ycf3"/>
</dbReference>
<dbReference type="Gene3D" id="1.25.40.10">
    <property type="entry name" value="Tetratricopeptide repeat domain"/>
    <property type="match status" value="1"/>
</dbReference>
<protein>
    <submittedName>
        <fullName evidence="3">Invasion protein regulator</fullName>
    </submittedName>
</protein>
<dbReference type="Gene3D" id="3.40.50.10070">
    <property type="entry name" value="TolB, N-terminal domain"/>
    <property type="match status" value="1"/>
</dbReference>
<gene>
    <name evidence="3" type="ORF">BOA8489_04024</name>
</gene>
<evidence type="ECO:0000313" key="4">
    <source>
        <dbReference type="Proteomes" id="UP000201838"/>
    </source>
</evidence>
<evidence type="ECO:0000256" key="1">
    <source>
        <dbReference type="ARBA" id="ARBA00022737"/>
    </source>
</evidence>
<proteinExistence type="predicted"/>